<protein>
    <submittedName>
        <fullName evidence="1">Vesicle transport protein GOT1B-like</fullName>
    </submittedName>
</protein>
<evidence type="ECO:0000313" key="1">
    <source>
        <dbReference type="EMBL" id="MBX05590.1"/>
    </source>
</evidence>
<name>A0A2P2KIM8_RHIMU</name>
<proteinExistence type="predicted"/>
<sequence>MIHLLLTCLLMKERNEYDLVMFFHIYVNSISKGTSGGGIRISNLIFCPFYLFDAGR</sequence>
<reference evidence="1" key="1">
    <citation type="submission" date="2018-02" db="EMBL/GenBank/DDBJ databases">
        <title>Rhizophora mucronata_Transcriptome.</title>
        <authorList>
            <person name="Meera S.P."/>
            <person name="Sreeshan A."/>
            <person name="Augustine A."/>
        </authorList>
    </citation>
    <scope>NUCLEOTIDE SEQUENCE</scope>
    <source>
        <tissue evidence="1">Leaf</tissue>
    </source>
</reference>
<dbReference type="AlphaFoldDB" id="A0A2P2KIM8"/>
<organism evidence="1">
    <name type="scientific">Rhizophora mucronata</name>
    <name type="common">Asiatic mangrove</name>
    <dbReference type="NCBI Taxonomy" id="61149"/>
    <lineage>
        <taxon>Eukaryota</taxon>
        <taxon>Viridiplantae</taxon>
        <taxon>Streptophyta</taxon>
        <taxon>Embryophyta</taxon>
        <taxon>Tracheophyta</taxon>
        <taxon>Spermatophyta</taxon>
        <taxon>Magnoliopsida</taxon>
        <taxon>eudicotyledons</taxon>
        <taxon>Gunneridae</taxon>
        <taxon>Pentapetalae</taxon>
        <taxon>rosids</taxon>
        <taxon>fabids</taxon>
        <taxon>Malpighiales</taxon>
        <taxon>Rhizophoraceae</taxon>
        <taxon>Rhizophora</taxon>
    </lineage>
</organism>
<accession>A0A2P2KIM8</accession>
<dbReference type="EMBL" id="GGEC01025106">
    <property type="protein sequence ID" value="MBX05590.1"/>
    <property type="molecule type" value="Transcribed_RNA"/>
</dbReference>